<dbReference type="GO" id="GO:0003677">
    <property type="term" value="F:DNA binding"/>
    <property type="evidence" value="ECO:0007669"/>
    <property type="project" value="UniProtKB-KW"/>
</dbReference>
<dbReference type="RefSeq" id="WP_002585339.1">
    <property type="nucleotide sequence ID" value="NZ_BJLB01000001.1"/>
</dbReference>
<accession>A0A829W8X5</accession>
<reference evidence="1 3" key="1">
    <citation type="submission" date="2019-06" db="EMBL/GenBank/DDBJ databases">
        <title>Draft genome sequence of [Clostridium] clostridioforme NBRC 113352.</title>
        <authorList>
            <person name="Miura T."/>
            <person name="Furukawa M."/>
            <person name="Shimamura M."/>
            <person name="Ohyama Y."/>
            <person name="Yamazoe A."/>
            <person name="Kawasaki H."/>
        </authorList>
    </citation>
    <scope>NUCLEOTIDE SEQUENCE [LARGE SCALE GENOMIC DNA]</scope>
    <source>
        <strain evidence="1 3">NBRC 113352</strain>
    </source>
</reference>
<dbReference type="Proteomes" id="UP000719916">
    <property type="component" value="Unassembled WGS sequence"/>
</dbReference>
<reference evidence="2" key="3">
    <citation type="submission" date="2020-02" db="EMBL/GenBank/DDBJ databases">
        <authorList>
            <person name="Littmann E."/>
            <person name="Sorbara M."/>
        </authorList>
    </citation>
    <scope>NUCLEOTIDE SEQUENCE</scope>
    <source>
        <strain evidence="2">MSK.2.26</strain>
    </source>
</reference>
<evidence type="ECO:0000313" key="4">
    <source>
        <dbReference type="Proteomes" id="UP000719916"/>
    </source>
</evidence>
<dbReference type="AlphaFoldDB" id="A0A829W8X5"/>
<organism evidence="1 3">
    <name type="scientific">Enterocloster clostridioformis</name>
    <dbReference type="NCBI Taxonomy" id="1531"/>
    <lineage>
        <taxon>Bacteria</taxon>
        <taxon>Bacillati</taxon>
        <taxon>Bacillota</taxon>
        <taxon>Clostridia</taxon>
        <taxon>Lachnospirales</taxon>
        <taxon>Lachnospiraceae</taxon>
        <taxon>Enterocloster</taxon>
    </lineage>
</organism>
<sequence>MQNKLFLKAADVCELLEVSTTSAYEIIANLNSELEKKGYLILKGKVPTKYFVERFYGIEDVCQIPQEKGVEWFHA</sequence>
<comment type="caution">
    <text evidence="1">The sequence shown here is derived from an EMBL/GenBank/DDBJ whole genome shotgun (WGS) entry which is preliminary data.</text>
</comment>
<proteinExistence type="predicted"/>
<keyword evidence="2" id="KW-0238">DNA-binding</keyword>
<evidence type="ECO:0000313" key="3">
    <source>
        <dbReference type="Proteomes" id="UP000315200"/>
    </source>
</evidence>
<gene>
    <name evidence="1" type="ORF">Ccl03g_12460</name>
    <name evidence="2" type="ORF">G5B26_26465</name>
</gene>
<dbReference type="Proteomes" id="UP000315200">
    <property type="component" value="Unassembled WGS sequence"/>
</dbReference>
<reference evidence="2 4" key="2">
    <citation type="journal article" date="2020" name="Cell Host Microbe">
        <title>Functional and Genomic Variation between Human-Derived Isolates of Lachnospiraceae Reveals Inter- and Intra-Species Diversity.</title>
        <authorList>
            <person name="Sorbara M.T."/>
            <person name="Littmann E.R."/>
            <person name="Fontana E."/>
            <person name="Moody T.U."/>
            <person name="Kohout C.E."/>
            <person name="Gjonbalaj M."/>
            <person name="Eaton V."/>
            <person name="Seok R."/>
            <person name="Leiner I.M."/>
            <person name="Pamer E.G."/>
        </authorList>
    </citation>
    <scope>NUCLEOTIDE SEQUENCE [LARGE SCALE GENOMIC DNA]</scope>
    <source>
        <strain evidence="2 4">MSK.2.26</strain>
    </source>
</reference>
<evidence type="ECO:0000313" key="2">
    <source>
        <dbReference type="EMBL" id="NSJ47003.1"/>
    </source>
</evidence>
<name>A0A829W8X5_9FIRM</name>
<dbReference type="EMBL" id="BJLB01000001">
    <property type="protein sequence ID" value="GEA35533.1"/>
    <property type="molecule type" value="Genomic_DNA"/>
</dbReference>
<dbReference type="EMBL" id="JAAISW010000120">
    <property type="protein sequence ID" value="NSJ47003.1"/>
    <property type="molecule type" value="Genomic_DNA"/>
</dbReference>
<protein>
    <submittedName>
        <fullName evidence="2">DNA-binding protein</fullName>
    </submittedName>
</protein>
<evidence type="ECO:0000313" key="1">
    <source>
        <dbReference type="EMBL" id="GEA35533.1"/>
    </source>
</evidence>